<feature type="region of interest" description="Disordered" evidence="13">
    <location>
        <begin position="1831"/>
        <end position="2000"/>
    </location>
</feature>
<protein>
    <recommendedName>
        <fullName evidence="14">C2H2-type domain-containing protein</fullName>
    </recommendedName>
</protein>
<dbReference type="InterPro" id="IPR013087">
    <property type="entry name" value="Znf_C2H2_type"/>
</dbReference>
<evidence type="ECO:0000256" key="12">
    <source>
        <dbReference type="PROSITE-ProRule" id="PRU00042"/>
    </source>
</evidence>
<evidence type="ECO:0000256" key="2">
    <source>
        <dbReference type="ARBA" id="ARBA00006991"/>
    </source>
</evidence>
<accession>A0A1A8IGD8</accession>
<evidence type="ECO:0000256" key="11">
    <source>
        <dbReference type="ARBA" id="ARBA00023242"/>
    </source>
</evidence>
<feature type="compositionally biased region" description="Polar residues" evidence="13">
    <location>
        <begin position="1236"/>
        <end position="1245"/>
    </location>
</feature>
<dbReference type="InterPro" id="IPR057986">
    <property type="entry name" value="TPR_Rlf/292/654"/>
</dbReference>
<feature type="non-terminal residue" evidence="15">
    <location>
        <position position="2120"/>
    </location>
</feature>
<feature type="domain" description="C2H2-type" evidence="14">
    <location>
        <begin position="1435"/>
        <end position="1464"/>
    </location>
</feature>
<feature type="compositionally biased region" description="Basic and acidic residues" evidence="13">
    <location>
        <begin position="1711"/>
        <end position="1735"/>
    </location>
</feature>
<comment type="subcellular location">
    <subcellularLocation>
        <location evidence="1">Nucleus</location>
    </subcellularLocation>
</comment>
<name>A0A1A8IGD8_NOTKU</name>
<dbReference type="GO" id="GO:0008270">
    <property type="term" value="F:zinc ion binding"/>
    <property type="evidence" value="ECO:0007669"/>
    <property type="project" value="UniProtKB-KW"/>
</dbReference>
<feature type="compositionally biased region" description="Polar residues" evidence="13">
    <location>
        <begin position="1298"/>
        <end position="1326"/>
    </location>
</feature>
<keyword evidence="6 12" id="KW-0863">Zinc-finger</keyword>
<evidence type="ECO:0000256" key="9">
    <source>
        <dbReference type="ARBA" id="ARBA00023125"/>
    </source>
</evidence>
<keyword evidence="10" id="KW-0804">Transcription</keyword>
<feature type="compositionally biased region" description="Basic and acidic residues" evidence="13">
    <location>
        <begin position="1847"/>
        <end position="1861"/>
    </location>
</feature>
<dbReference type="SMART" id="SM00355">
    <property type="entry name" value="ZnF_C2H2"/>
    <property type="match status" value="7"/>
</dbReference>
<keyword evidence="5" id="KW-0677">Repeat</keyword>
<feature type="compositionally biased region" description="Basic and acidic residues" evidence="13">
    <location>
        <begin position="1897"/>
        <end position="1910"/>
    </location>
</feature>
<feature type="compositionally biased region" description="Basic and acidic residues" evidence="13">
    <location>
        <begin position="1926"/>
        <end position="1964"/>
    </location>
</feature>
<keyword evidence="3" id="KW-0597">Phosphoprotein</keyword>
<evidence type="ECO:0000256" key="6">
    <source>
        <dbReference type="ARBA" id="ARBA00022771"/>
    </source>
</evidence>
<evidence type="ECO:0000256" key="1">
    <source>
        <dbReference type="ARBA" id="ARBA00004123"/>
    </source>
</evidence>
<feature type="region of interest" description="Disordered" evidence="13">
    <location>
        <begin position="873"/>
        <end position="906"/>
    </location>
</feature>
<evidence type="ECO:0000259" key="14">
    <source>
        <dbReference type="PROSITE" id="PS50157"/>
    </source>
</evidence>
<dbReference type="PANTHER" id="PTHR15507:SF16">
    <property type="entry name" value="ZINC FINGER PROTEIN 654"/>
    <property type="match status" value="1"/>
</dbReference>
<dbReference type="Pfam" id="PF25580">
    <property type="entry name" value="TPR_Rlf"/>
    <property type="match status" value="1"/>
</dbReference>
<feature type="region of interest" description="Disordered" evidence="13">
    <location>
        <begin position="1757"/>
        <end position="1789"/>
    </location>
</feature>
<feature type="compositionally biased region" description="Basic and acidic residues" evidence="13">
    <location>
        <begin position="1286"/>
        <end position="1297"/>
    </location>
</feature>
<feature type="compositionally biased region" description="Polar residues" evidence="13">
    <location>
        <begin position="1916"/>
        <end position="1925"/>
    </location>
</feature>
<dbReference type="PROSITE" id="PS00028">
    <property type="entry name" value="ZINC_FINGER_C2H2_1"/>
    <property type="match status" value="2"/>
</dbReference>
<proteinExistence type="inferred from homology"/>
<feature type="compositionally biased region" description="Polar residues" evidence="13">
    <location>
        <begin position="763"/>
        <end position="786"/>
    </location>
</feature>
<feature type="compositionally biased region" description="Basic and acidic residues" evidence="13">
    <location>
        <begin position="1870"/>
        <end position="1881"/>
    </location>
</feature>
<dbReference type="EMBL" id="HAED01009989">
    <property type="protein sequence ID" value="SBQ96201.1"/>
    <property type="molecule type" value="Transcribed_RNA"/>
</dbReference>
<feature type="compositionally biased region" description="Basic and acidic residues" evidence="13">
    <location>
        <begin position="1332"/>
        <end position="1343"/>
    </location>
</feature>
<reference evidence="15" key="1">
    <citation type="submission" date="2016-05" db="EMBL/GenBank/DDBJ databases">
        <authorList>
            <person name="Lavstsen T."/>
            <person name="Jespersen J.S."/>
        </authorList>
    </citation>
    <scope>NUCLEOTIDE SEQUENCE</scope>
    <source>
        <tissue evidence="15">Brain</tissue>
    </source>
</reference>
<feature type="compositionally biased region" description="Basic and acidic residues" evidence="13">
    <location>
        <begin position="1670"/>
        <end position="1688"/>
    </location>
</feature>
<evidence type="ECO:0000256" key="4">
    <source>
        <dbReference type="ARBA" id="ARBA00022723"/>
    </source>
</evidence>
<feature type="region of interest" description="Disordered" evidence="13">
    <location>
        <begin position="1503"/>
        <end position="1571"/>
    </location>
</feature>
<organism evidence="15">
    <name type="scientific">Nothobranchius kuhntae</name>
    <name type="common">Beira killifish</name>
    <dbReference type="NCBI Taxonomy" id="321403"/>
    <lineage>
        <taxon>Eukaryota</taxon>
        <taxon>Metazoa</taxon>
        <taxon>Chordata</taxon>
        <taxon>Craniata</taxon>
        <taxon>Vertebrata</taxon>
        <taxon>Euteleostomi</taxon>
        <taxon>Actinopterygii</taxon>
        <taxon>Neopterygii</taxon>
        <taxon>Teleostei</taxon>
        <taxon>Neoteleostei</taxon>
        <taxon>Acanthomorphata</taxon>
        <taxon>Ovalentaria</taxon>
        <taxon>Atherinomorphae</taxon>
        <taxon>Cyprinodontiformes</taxon>
        <taxon>Nothobranchiidae</taxon>
        <taxon>Nothobranchius</taxon>
    </lineage>
</organism>
<evidence type="ECO:0000313" key="15">
    <source>
        <dbReference type="EMBL" id="SBQ96201.1"/>
    </source>
</evidence>
<evidence type="ECO:0000256" key="8">
    <source>
        <dbReference type="ARBA" id="ARBA00023015"/>
    </source>
</evidence>
<sequence>MAEGSSTCDTEGLETQLQSLLSRFSGGQLGVDSEPFCSEFCKVVEEFAARCDAPLPQLRILDVALSYFCRGSAFFSSSGEQVQQTISSLALSIFELLLFFDQKEFCSEPLREFRITFQECHSVLEKYENVYLLQVERLVRDGGPWASPALQAILSESRLPQLEVERCITSELPAFLELRVRYLLSRRRLAEAMALAKCCVLHLAARQHLFFLQVYLSWLCRTSQHKRLHEEVAGVSGKDAVNIICNLEREETDEVLLSLSAAFLSHQLQRGDVFYLCNLIQAGFPGGMSTALMNGKMDLTFVAESIRAVLQEVGDDGVQFCVELCASALRSRLPCDVITKTCIYKTIAGLLPDDLEVCRACALLVFFCERTVESYKMVYLLYMLPDQEYHVDDSPIGNSVRFETLQVLKKDLFFDPELWSLMALRTNCLKLLSEKVVNAALDEIREDKWISKYCTKAPALSPRASICHKEAAAKRRHQEDRDAASKRLKMGSGKTRLHDHSLRRKGEHGTRPLKETSSTLRRSFWQLDRIHSSLTLRYDDHKRSTKCSEKNLPKRRIKKPRWLLEDSGALEENVPLKMKKNMLKQKRHLRSCVMKRSQTAQIKNAKHKPSVKTLLKARENKKHQNGFSLDCIKPAPPPKVILELSLPDNELMESFSEDTCNRHRGFPQVLLYKPTVKFPDTSLPSKTAHGKEVILRSRDASMFVQQLHCYARRQKGKGNGSSIHVSVSTITRSSVQGIPSRDSQGEVFEKPGSAPHVDKDAGSQASDNVLKHQSTKAGVRKTSSAGECSEKPEVTDSNRTPSPHTSENVLQSKALEDTSAEVEGSVSLKTLSETSQPPIIATGGEHFEEPAVEMKVTIASQSPVVDTMSKASVEEDVSKGQTSAVDENKQTATNEIHPGSRSPSVPVGGDADSVLSNCPDLHLEGVEQELNSVQSQDDGTKNSTEKGVSCMDAMELNVPSNNDSSPVENVFDMCKPSETKSDAGVRDTSPQMVEEPSLKLLDPDPELDKRIVSDGGTLKESSGERQPKAGQRIRTSSRCSVSEEDISVVIKQEKKGKANIDNISRCSVSEEDVSVVIKQEKKGKANIDNISRCSVSEEDVSVVIKQEKKGKANIDNIHSDIPEEFLETPPETEETHLDHFCTFCNKDFKGPRVVEHAMLHYRKDECTFCRIIFKDDLLAMMHLSEHIEKLKRIKDPPAGGKAQKHQVTKDASTPKTKAKTLSGHQSKGKLKKTTDCPESSSNDTPLESRALRSSHKQVSGTSLPDKQKPSASAKAASHRLNGHVGLKRDLREKKGHEVSSQGKPARVTNSSLQENQQLESDDSASVQPDKGFNSREDRKKKDSVQNLKKSPKQTVQKKSVEKLCCPVDGCSWFTDLSKNKVTFLYHTLEKHYGDIKPLELAFRVAENKCSICMRVLWSFEHFQHHVERHRLIPRYPCLHQGCTERFKTGNDMRRHTRKHNPLQATCCLPGCPKLFICLWALNLHEKEHYSSKSVKMKNANEQTADNLCKTPVSKNPQTSEDNAEPNAGNGTESVKSTLRLRGQETKDPVTAITGAKKSKPKQKSKSTESHVLNLSEKDISVQPALRHLRLRRTLWNIRKTNKSLDSHKVQKVTPSLKHSSKFKYRLRKMQIGVNKRRSTRRATLLRLNKAAFNEKLATGPKTVKFRTSIRLKEEKNKQQTHGEDKTTEKTSSSKSSASDDKQARTGVAPELRQESSDGKRETGLKKNHHTSDSSKSKNNRNVKVGVIKKAIKLSKKQVIPLPSKQPAKSKAAPQVENTALESSAGDQLVTARENPDSTLNSVLASALESLNQPLTTEEVLEDPKIPVITEKKETSLKSGNATKLKKKLEQTFKENPSEKSKGNISALKRSKSDPKGQDRARGAAGILQGLQRLIKSSLDEKEKRKEEVSHEAPASSLPTDVAEQTRSTDPEESKPKVQDKPNKSKKPDASKKRRLTSKDDSEKPAKKKCKSRDQTSTKKSTKPSCKGQSAAGKADKSSPQKFAIDISSHSQLINKEPTCDDSAFTPSKEVLAEYGKKPHMRLPPTAYLHEKYTTMPKRRKEVLVQRCLVGVPLEPVFMKTIHQRHRCANCFTTFSSTEELQSHLQLQKCSNLFGFDSDDE</sequence>
<dbReference type="PANTHER" id="PTHR15507">
    <property type="entry name" value="ZINC FINGER PROTEIN RLF"/>
    <property type="match status" value="1"/>
</dbReference>
<dbReference type="InterPro" id="IPR052251">
    <property type="entry name" value="GH-ZnFinger_Regulators"/>
</dbReference>
<feature type="region of interest" description="Disordered" evidence="13">
    <location>
        <begin position="470"/>
        <end position="515"/>
    </location>
</feature>
<dbReference type="GO" id="GO:0005634">
    <property type="term" value="C:nucleus"/>
    <property type="evidence" value="ECO:0007669"/>
    <property type="project" value="UniProtKB-SubCell"/>
</dbReference>
<feature type="compositionally biased region" description="Basic residues" evidence="13">
    <location>
        <begin position="495"/>
        <end position="506"/>
    </location>
</feature>
<keyword evidence="8" id="KW-0805">Transcription regulation</keyword>
<feature type="compositionally biased region" description="Basic and acidic residues" evidence="13">
    <location>
        <begin position="470"/>
        <end position="485"/>
    </location>
</feature>
<evidence type="ECO:0000256" key="3">
    <source>
        <dbReference type="ARBA" id="ARBA00022553"/>
    </source>
</evidence>
<evidence type="ECO:0000256" key="5">
    <source>
        <dbReference type="ARBA" id="ARBA00022737"/>
    </source>
</evidence>
<dbReference type="PROSITE" id="PS50157">
    <property type="entry name" value="ZINC_FINGER_C2H2_2"/>
    <property type="match status" value="1"/>
</dbReference>
<feature type="compositionally biased region" description="Polar residues" evidence="13">
    <location>
        <begin position="879"/>
        <end position="894"/>
    </location>
</feature>
<feature type="compositionally biased region" description="Polar residues" evidence="13">
    <location>
        <begin position="1775"/>
        <end position="1785"/>
    </location>
</feature>
<evidence type="ECO:0000256" key="7">
    <source>
        <dbReference type="ARBA" id="ARBA00022833"/>
    </source>
</evidence>
<reference evidence="15" key="2">
    <citation type="submission" date="2016-06" db="EMBL/GenBank/DDBJ databases">
        <title>The genome of a short-lived fish provides insights into sex chromosome evolution and the genetic control of aging.</title>
        <authorList>
            <person name="Reichwald K."/>
            <person name="Felder M."/>
            <person name="Petzold A."/>
            <person name="Koch P."/>
            <person name="Groth M."/>
            <person name="Platzer M."/>
        </authorList>
    </citation>
    <scope>NUCLEOTIDE SEQUENCE</scope>
    <source>
        <tissue evidence="15">Brain</tissue>
    </source>
</reference>
<gene>
    <name evidence="15" type="primary">ZNF654</name>
</gene>
<dbReference type="GO" id="GO:0000981">
    <property type="term" value="F:DNA-binding transcription factor activity, RNA polymerase II-specific"/>
    <property type="evidence" value="ECO:0007669"/>
    <property type="project" value="TreeGrafter"/>
</dbReference>
<evidence type="ECO:0000256" key="10">
    <source>
        <dbReference type="ARBA" id="ARBA00023163"/>
    </source>
</evidence>
<feature type="compositionally biased region" description="Polar residues" evidence="13">
    <location>
        <begin position="1344"/>
        <end position="1354"/>
    </location>
</feature>
<keyword evidence="9" id="KW-0238">DNA-binding</keyword>
<feature type="region of interest" description="Disordered" evidence="13">
    <location>
        <begin position="1001"/>
        <end position="1037"/>
    </location>
</feature>
<dbReference type="GO" id="GO:0003677">
    <property type="term" value="F:DNA binding"/>
    <property type="evidence" value="ECO:0007669"/>
    <property type="project" value="UniProtKB-KW"/>
</dbReference>
<feature type="region of interest" description="Disordered" evidence="13">
    <location>
        <begin position="731"/>
        <end position="825"/>
    </location>
</feature>
<feature type="compositionally biased region" description="Polar residues" evidence="13">
    <location>
        <begin position="797"/>
        <end position="811"/>
    </location>
</feature>
<feature type="region of interest" description="Disordered" evidence="13">
    <location>
        <begin position="1663"/>
        <end position="1744"/>
    </location>
</feature>
<keyword evidence="4" id="KW-0479">Metal-binding</keyword>
<keyword evidence="11" id="KW-0539">Nucleus</keyword>
<comment type="similarity">
    <text evidence="2">Belongs to the krueppel C2H2-type zinc-finger protein family.</text>
</comment>
<evidence type="ECO:0000256" key="13">
    <source>
        <dbReference type="SAM" id="MobiDB-lite"/>
    </source>
</evidence>
<feature type="region of interest" description="Disordered" evidence="13">
    <location>
        <begin position="1192"/>
        <end position="1354"/>
    </location>
</feature>
<keyword evidence="7" id="KW-0862">Zinc</keyword>